<dbReference type="AlphaFoldDB" id="A0A2G5DE10"/>
<name>A0A2G5DE10_AQUCA</name>
<proteinExistence type="predicted"/>
<dbReference type="Proteomes" id="UP000230069">
    <property type="component" value="Unassembled WGS sequence"/>
</dbReference>
<organism evidence="1 2">
    <name type="scientific">Aquilegia coerulea</name>
    <name type="common">Rocky mountain columbine</name>
    <dbReference type="NCBI Taxonomy" id="218851"/>
    <lineage>
        <taxon>Eukaryota</taxon>
        <taxon>Viridiplantae</taxon>
        <taxon>Streptophyta</taxon>
        <taxon>Embryophyta</taxon>
        <taxon>Tracheophyta</taxon>
        <taxon>Spermatophyta</taxon>
        <taxon>Magnoliopsida</taxon>
        <taxon>Ranunculales</taxon>
        <taxon>Ranunculaceae</taxon>
        <taxon>Thalictroideae</taxon>
        <taxon>Aquilegia</taxon>
    </lineage>
</organism>
<evidence type="ECO:0000313" key="2">
    <source>
        <dbReference type="Proteomes" id="UP000230069"/>
    </source>
</evidence>
<protein>
    <submittedName>
        <fullName evidence="1">Uncharacterized protein</fullName>
    </submittedName>
</protein>
<keyword evidence="2" id="KW-1185">Reference proteome</keyword>
<sequence>MEVVALCNYMSSVRNKKPGDIYGWTILIGQGCTLAVHVKATIWSCLNMDSSVMELRRDPTFADLMTGWADRP</sequence>
<dbReference type="EMBL" id="KZ305039">
    <property type="protein sequence ID" value="PIA41765.1"/>
    <property type="molecule type" value="Genomic_DNA"/>
</dbReference>
<evidence type="ECO:0000313" key="1">
    <source>
        <dbReference type="EMBL" id="PIA41765.1"/>
    </source>
</evidence>
<gene>
    <name evidence="1" type="ORF">AQUCO_02200299v1</name>
</gene>
<accession>A0A2G5DE10</accession>
<reference evidence="1 2" key="1">
    <citation type="submission" date="2017-09" db="EMBL/GenBank/DDBJ databases">
        <title>WGS assembly of Aquilegia coerulea Goldsmith.</title>
        <authorList>
            <person name="Hodges S."/>
            <person name="Kramer E."/>
            <person name="Nordborg M."/>
            <person name="Tomkins J."/>
            <person name="Borevitz J."/>
            <person name="Derieg N."/>
            <person name="Yan J."/>
            <person name="Mihaltcheva S."/>
            <person name="Hayes R.D."/>
            <person name="Rokhsar D."/>
        </authorList>
    </citation>
    <scope>NUCLEOTIDE SEQUENCE [LARGE SCALE GENOMIC DNA]</scope>
    <source>
        <strain evidence="2">cv. Goldsmith</strain>
    </source>
</reference>
<dbReference type="InParanoid" id="A0A2G5DE10"/>